<keyword evidence="4" id="KW-1185">Reference proteome</keyword>
<evidence type="ECO:0000313" key="4">
    <source>
        <dbReference type="Proteomes" id="UP001318321"/>
    </source>
</evidence>
<gene>
    <name evidence="3" type="ORF">HBJ55_07920</name>
</gene>
<keyword evidence="1" id="KW-0378">Hydrolase</keyword>
<dbReference type="InterPro" id="IPR025657">
    <property type="entry name" value="RadC_JAB"/>
</dbReference>
<evidence type="ECO:0000256" key="1">
    <source>
        <dbReference type="ARBA" id="ARBA00023049"/>
    </source>
</evidence>
<keyword evidence="1" id="KW-0482">Metalloprotease</keyword>
<proteinExistence type="predicted"/>
<organism evidence="3 4">
    <name type="scientific">Billgrantia bachuensis</name>
    <dbReference type="NCBI Taxonomy" id="2717286"/>
    <lineage>
        <taxon>Bacteria</taxon>
        <taxon>Pseudomonadati</taxon>
        <taxon>Pseudomonadota</taxon>
        <taxon>Gammaproteobacteria</taxon>
        <taxon>Oceanospirillales</taxon>
        <taxon>Halomonadaceae</taxon>
        <taxon>Billgrantia</taxon>
    </lineage>
</organism>
<accession>A0ABX0PTC7</accession>
<keyword evidence="1" id="KW-0645">Protease</keyword>
<name>A0ABX0PTC7_9GAMM</name>
<sequence>MTQRLKEALETVDIRVIDHVIVGSEECSSLAELGHI</sequence>
<feature type="domain" description="MPN" evidence="2">
    <location>
        <begin position="1"/>
        <end position="36"/>
    </location>
</feature>
<dbReference type="InterPro" id="IPR037518">
    <property type="entry name" value="MPN"/>
</dbReference>
<evidence type="ECO:0000259" key="2">
    <source>
        <dbReference type="PROSITE" id="PS50249"/>
    </source>
</evidence>
<dbReference type="Proteomes" id="UP001318321">
    <property type="component" value="Unassembled WGS sequence"/>
</dbReference>
<comment type="caution">
    <text evidence="3">The sequence shown here is derived from an EMBL/GenBank/DDBJ whole genome shotgun (WGS) entry which is preliminary data.</text>
</comment>
<protein>
    <recommendedName>
        <fullName evidence="2">MPN domain-containing protein</fullName>
    </recommendedName>
</protein>
<dbReference type="Pfam" id="PF04002">
    <property type="entry name" value="RadC"/>
    <property type="match status" value="1"/>
</dbReference>
<evidence type="ECO:0000313" key="3">
    <source>
        <dbReference type="EMBL" id="NIC05348.1"/>
    </source>
</evidence>
<dbReference type="PROSITE" id="PS50249">
    <property type="entry name" value="MPN"/>
    <property type="match status" value="1"/>
</dbReference>
<dbReference type="EMBL" id="JAAQTO010000018">
    <property type="protein sequence ID" value="NIC05348.1"/>
    <property type="molecule type" value="Genomic_DNA"/>
</dbReference>
<dbReference type="Gene3D" id="3.40.140.10">
    <property type="entry name" value="Cytidine Deaminase, domain 2"/>
    <property type="match status" value="1"/>
</dbReference>
<reference evidence="3 4" key="1">
    <citation type="submission" date="2020-03" db="EMBL/GenBank/DDBJ databases">
        <title>Identification of Halomonas strains.</title>
        <authorList>
            <person name="Xiao Z."/>
            <person name="Dong F."/>
            <person name="Wang Z."/>
            <person name="Zhao J.-Y."/>
        </authorList>
    </citation>
    <scope>NUCLEOTIDE SEQUENCE [LARGE SCALE GENOMIC DNA]</scope>
    <source>
        <strain evidence="3 4">DX6</strain>
    </source>
</reference>
<dbReference type="RefSeq" id="WP_167113018.1">
    <property type="nucleotide sequence ID" value="NZ_JAAQTO010000018.1"/>
</dbReference>